<protein>
    <submittedName>
        <fullName evidence="2">Cytochrome P450</fullName>
    </submittedName>
</protein>
<accession>A0A7W3QMV3</accession>
<dbReference type="Gene3D" id="1.10.630.10">
    <property type="entry name" value="Cytochrome P450"/>
    <property type="match status" value="1"/>
</dbReference>
<dbReference type="InterPro" id="IPR036396">
    <property type="entry name" value="Cyt_P450_sf"/>
</dbReference>
<feature type="region of interest" description="Disordered" evidence="1">
    <location>
        <begin position="114"/>
        <end position="136"/>
    </location>
</feature>
<dbReference type="Proteomes" id="UP000572680">
    <property type="component" value="Unassembled WGS sequence"/>
</dbReference>
<comment type="caution">
    <text evidence="2">The sequence shown here is derived from an EMBL/GenBank/DDBJ whole genome shotgun (WGS) entry which is preliminary data.</text>
</comment>
<evidence type="ECO:0000256" key="1">
    <source>
        <dbReference type="SAM" id="MobiDB-lite"/>
    </source>
</evidence>
<dbReference type="GO" id="GO:0016705">
    <property type="term" value="F:oxidoreductase activity, acting on paired donors, with incorporation or reduction of molecular oxygen"/>
    <property type="evidence" value="ECO:0007669"/>
    <property type="project" value="InterPro"/>
</dbReference>
<feature type="region of interest" description="Disordered" evidence="1">
    <location>
        <begin position="1"/>
        <end position="29"/>
    </location>
</feature>
<dbReference type="GO" id="GO:0004497">
    <property type="term" value="F:monooxygenase activity"/>
    <property type="evidence" value="ECO:0007669"/>
    <property type="project" value="InterPro"/>
</dbReference>
<dbReference type="GO" id="GO:0005506">
    <property type="term" value="F:iron ion binding"/>
    <property type="evidence" value="ECO:0007669"/>
    <property type="project" value="InterPro"/>
</dbReference>
<dbReference type="EMBL" id="JACJIA010000005">
    <property type="protein sequence ID" value="MBA8952901.1"/>
    <property type="molecule type" value="Genomic_DNA"/>
</dbReference>
<dbReference type="GO" id="GO:0020037">
    <property type="term" value="F:heme binding"/>
    <property type="evidence" value="ECO:0007669"/>
    <property type="project" value="InterPro"/>
</dbReference>
<dbReference type="SUPFAM" id="SSF48264">
    <property type="entry name" value="Cytochrome P450"/>
    <property type="match status" value="1"/>
</dbReference>
<reference evidence="2 3" key="1">
    <citation type="submission" date="2020-08" db="EMBL/GenBank/DDBJ databases">
        <title>Genomic Encyclopedia of Type Strains, Phase IV (KMG-IV): sequencing the most valuable type-strain genomes for metagenomic binning, comparative biology and taxonomic classification.</title>
        <authorList>
            <person name="Goeker M."/>
        </authorList>
    </citation>
    <scope>NUCLEOTIDE SEQUENCE [LARGE SCALE GENOMIC DNA]</scope>
    <source>
        <strain evidence="2 3">DSM 44197</strain>
    </source>
</reference>
<proteinExistence type="predicted"/>
<keyword evidence="3" id="KW-1185">Reference proteome</keyword>
<feature type="compositionally biased region" description="Low complexity" evidence="1">
    <location>
        <begin position="1"/>
        <end position="18"/>
    </location>
</feature>
<gene>
    <name evidence="2" type="ORF">HNR61_004547</name>
</gene>
<organism evidence="2 3">
    <name type="scientific">Actinomadura namibiensis</name>
    <dbReference type="NCBI Taxonomy" id="182080"/>
    <lineage>
        <taxon>Bacteria</taxon>
        <taxon>Bacillati</taxon>
        <taxon>Actinomycetota</taxon>
        <taxon>Actinomycetes</taxon>
        <taxon>Streptosporangiales</taxon>
        <taxon>Thermomonosporaceae</taxon>
        <taxon>Actinomadura</taxon>
    </lineage>
</organism>
<evidence type="ECO:0000313" key="2">
    <source>
        <dbReference type="EMBL" id="MBA8952901.1"/>
    </source>
</evidence>
<dbReference type="AlphaFoldDB" id="A0A7W3QMV3"/>
<evidence type="ECO:0000313" key="3">
    <source>
        <dbReference type="Proteomes" id="UP000572680"/>
    </source>
</evidence>
<dbReference type="RefSeq" id="WP_182845115.1">
    <property type="nucleotide sequence ID" value="NZ_BAAALP010000034.1"/>
</dbReference>
<sequence>MWSTGPSSSSRARPSSGTPDPPFGHDRHRDEFVAIGGLNRDGAELKRLRGPLAAFLPARAVHRWRPLIERTVHHHLDDLATRDEPDLHYHFAVPVVTGVCARILGFAPGTTRSWPSGSPRWPAAFPPPGRPSTSTG</sequence>
<name>A0A7W3QMV3_ACTNM</name>